<protein>
    <submittedName>
        <fullName evidence="2">Uncharacterized protein</fullName>
    </submittedName>
</protein>
<dbReference type="Proteomes" id="UP001608902">
    <property type="component" value="Unassembled WGS sequence"/>
</dbReference>
<evidence type="ECO:0000313" key="3">
    <source>
        <dbReference type="Proteomes" id="UP001608902"/>
    </source>
</evidence>
<feature type="region of interest" description="Disordered" evidence="1">
    <location>
        <begin position="44"/>
        <end position="79"/>
    </location>
</feature>
<comment type="caution">
    <text evidence="2">The sequence shown here is derived from an EMBL/GenBank/DDBJ whole genome shotgun (WGS) entry which is preliminary data.</text>
</comment>
<evidence type="ECO:0000313" key="2">
    <source>
        <dbReference type="EMBL" id="MFH4975720.1"/>
    </source>
</evidence>
<keyword evidence="3" id="KW-1185">Reference proteome</keyword>
<sequence>MAGSADAAKNALESLFNKTKEVVHTAAETTKGYANVALGKIIPGHEHGAAPNASAAPENVQSGASQGNAEATSGPTPGQ</sequence>
<reference evidence="2 3" key="1">
    <citation type="submission" date="2024-08" db="EMBL/GenBank/DDBJ databases">
        <title>Gnathostoma spinigerum genome.</title>
        <authorList>
            <person name="Gonzalez-Bertolin B."/>
            <person name="Monzon S."/>
            <person name="Zaballos A."/>
            <person name="Jimenez P."/>
            <person name="Dekumyoy P."/>
            <person name="Varona S."/>
            <person name="Cuesta I."/>
            <person name="Sumanam S."/>
            <person name="Adisakwattana P."/>
            <person name="Gasser R.B."/>
            <person name="Hernandez-Gonzalez A."/>
            <person name="Young N.D."/>
            <person name="Perteguer M.J."/>
        </authorList>
    </citation>
    <scope>NUCLEOTIDE SEQUENCE [LARGE SCALE GENOMIC DNA]</scope>
    <source>
        <strain evidence="2">AL3</strain>
        <tissue evidence="2">Liver</tissue>
    </source>
</reference>
<organism evidence="2 3">
    <name type="scientific">Gnathostoma spinigerum</name>
    <dbReference type="NCBI Taxonomy" id="75299"/>
    <lineage>
        <taxon>Eukaryota</taxon>
        <taxon>Metazoa</taxon>
        <taxon>Ecdysozoa</taxon>
        <taxon>Nematoda</taxon>
        <taxon>Chromadorea</taxon>
        <taxon>Rhabditida</taxon>
        <taxon>Spirurina</taxon>
        <taxon>Gnathostomatomorpha</taxon>
        <taxon>Gnathostomatoidea</taxon>
        <taxon>Gnathostomatidae</taxon>
        <taxon>Gnathostoma</taxon>
    </lineage>
</organism>
<name>A0ABD6EHC9_9BILA</name>
<feature type="compositionally biased region" description="Polar residues" evidence="1">
    <location>
        <begin position="59"/>
        <end position="79"/>
    </location>
</feature>
<gene>
    <name evidence="2" type="ORF">AB6A40_002429</name>
</gene>
<proteinExistence type="predicted"/>
<accession>A0ABD6EHC9</accession>
<dbReference type="EMBL" id="JBGFUD010001082">
    <property type="protein sequence ID" value="MFH4975720.1"/>
    <property type="molecule type" value="Genomic_DNA"/>
</dbReference>
<dbReference type="AlphaFoldDB" id="A0ABD6EHC9"/>
<evidence type="ECO:0000256" key="1">
    <source>
        <dbReference type="SAM" id="MobiDB-lite"/>
    </source>
</evidence>